<reference evidence="8" key="1">
    <citation type="journal article" date="2020" name="Stud. Mycol.">
        <title>101 Dothideomycetes genomes: a test case for predicting lifestyles and emergence of pathogens.</title>
        <authorList>
            <person name="Haridas S."/>
            <person name="Albert R."/>
            <person name="Binder M."/>
            <person name="Bloem J."/>
            <person name="Labutti K."/>
            <person name="Salamov A."/>
            <person name="Andreopoulos B."/>
            <person name="Baker S."/>
            <person name="Barry K."/>
            <person name="Bills G."/>
            <person name="Bluhm B."/>
            <person name="Cannon C."/>
            <person name="Castanera R."/>
            <person name="Culley D."/>
            <person name="Daum C."/>
            <person name="Ezra D."/>
            <person name="Gonzalez J."/>
            <person name="Henrissat B."/>
            <person name="Kuo A."/>
            <person name="Liang C."/>
            <person name="Lipzen A."/>
            <person name="Lutzoni F."/>
            <person name="Magnuson J."/>
            <person name="Mondo S."/>
            <person name="Nolan M."/>
            <person name="Ohm R."/>
            <person name="Pangilinan J."/>
            <person name="Park H.-J."/>
            <person name="Ramirez L."/>
            <person name="Alfaro M."/>
            <person name="Sun H."/>
            <person name="Tritt A."/>
            <person name="Yoshinaga Y."/>
            <person name="Zwiers L.-H."/>
            <person name="Turgeon B."/>
            <person name="Goodwin S."/>
            <person name="Spatafora J."/>
            <person name="Crous P."/>
            <person name="Grigoriev I."/>
        </authorList>
    </citation>
    <scope>NUCLEOTIDE SEQUENCE</scope>
    <source>
        <strain evidence="8">CBS 101060</strain>
    </source>
</reference>
<dbReference type="Pfam" id="PF00067">
    <property type="entry name" value="p450"/>
    <property type="match status" value="1"/>
</dbReference>
<dbReference type="PROSITE" id="PS00086">
    <property type="entry name" value="CYTOCHROME_P450"/>
    <property type="match status" value="1"/>
</dbReference>
<feature type="transmembrane region" description="Helical" evidence="7">
    <location>
        <begin position="27"/>
        <end position="46"/>
    </location>
</feature>
<dbReference type="InterPro" id="IPR001128">
    <property type="entry name" value="Cyt_P450"/>
</dbReference>
<accession>A0A9P4S313</accession>
<evidence type="ECO:0000256" key="3">
    <source>
        <dbReference type="ARBA" id="ARBA00023002"/>
    </source>
</evidence>
<dbReference type="PRINTS" id="PR00385">
    <property type="entry name" value="P450"/>
</dbReference>
<evidence type="ECO:0000256" key="4">
    <source>
        <dbReference type="ARBA" id="ARBA00023004"/>
    </source>
</evidence>
<dbReference type="GO" id="GO:0016705">
    <property type="term" value="F:oxidoreductase activity, acting on paired donors, with incorporation or reduction of molecular oxygen"/>
    <property type="evidence" value="ECO:0007669"/>
    <property type="project" value="InterPro"/>
</dbReference>
<dbReference type="PRINTS" id="PR00463">
    <property type="entry name" value="EP450I"/>
</dbReference>
<dbReference type="AlphaFoldDB" id="A0A9P4S313"/>
<evidence type="ECO:0000256" key="5">
    <source>
        <dbReference type="PIRSR" id="PIRSR602401-1"/>
    </source>
</evidence>
<keyword evidence="2 5" id="KW-0479">Metal-binding</keyword>
<dbReference type="GO" id="GO:0044550">
    <property type="term" value="P:secondary metabolite biosynthetic process"/>
    <property type="evidence" value="ECO:0007669"/>
    <property type="project" value="UniProtKB-ARBA"/>
</dbReference>
<dbReference type="InterPro" id="IPR017972">
    <property type="entry name" value="Cyt_P450_CS"/>
</dbReference>
<name>A0A9P4S313_9PEZI</name>
<keyword evidence="3 6" id="KW-0560">Oxidoreductase</keyword>
<dbReference type="GO" id="GO:0005506">
    <property type="term" value="F:iron ion binding"/>
    <property type="evidence" value="ECO:0007669"/>
    <property type="project" value="InterPro"/>
</dbReference>
<dbReference type="InterPro" id="IPR002401">
    <property type="entry name" value="Cyt_P450_E_grp-I"/>
</dbReference>
<dbReference type="PANTHER" id="PTHR24305">
    <property type="entry name" value="CYTOCHROME P450"/>
    <property type="match status" value="1"/>
</dbReference>
<comment type="cofactor">
    <cofactor evidence="1 5">
        <name>heme</name>
        <dbReference type="ChEBI" id="CHEBI:30413"/>
    </cofactor>
</comment>
<evidence type="ECO:0000313" key="9">
    <source>
        <dbReference type="Proteomes" id="UP000799429"/>
    </source>
</evidence>
<evidence type="ECO:0000256" key="1">
    <source>
        <dbReference type="ARBA" id="ARBA00001971"/>
    </source>
</evidence>
<keyword evidence="7" id="KW-1133">Transmembrane helix</keyword>
<keyword evidence="7" id="KW-0812">Transmembrane</keyword>
<evidence type="ECO:0000313" key="8">
    <source>
        <dbReference type="EMBL" id="KAF2835328.1"/>
    </source>
</evidence>
<keyword evidence="7" id="KW-0472">Membrane</keyword>
<dbReference type="PANTHER" id="PTHR24305:SF235">
    <property type="entry name" value="CYTOCHROME P450 MONOOXYGENASE APDB-RELATED"/>
    <property type="match status" value="1"/>
</dbReference>
<dbReference type="InterPro" id="IPR036396">
    <property type="entry name" value="Cyt_P450_sf"/>
</dbReference>
<organism evidence="8 9">
    <name type="scientific">Patellaria atrata CBS 101060</name>
    <dbReference type="NCBI Taxonomy" id="1346257"/>
    <lineage>
        <taxon>Eukaryota</taxon>
        <taxon>Fungi</taxon>
        <taxon>Dikarya</taxon>
        <taxon>Ascomycota</taxon>
        <taxon>Pezizomycotina</taxon>
        <taxon>Dothideomycetes</taxon>
        <taxon>Dothideomycetes incertae sedis</taxon>
        <taxon>Patellariales</taxon>
        <taxon>Patellariaceae</taxon>
        <taxon>Patellaria</taxon>
    </lineage>
</organism>
<keyword evidence="6 8" id="KW-0503">Monooxygenase</keyword>
<sequence>MGIISNDWLDRLADAYTKVRDIGHPRLLVYIFLLILLWRIIKAYFFSPLRHIRGPFFARITSLRAIFNRTPARVFAAALADYRTYGDIYVSKPNTVCISHPQDVRAVLGSHEFQKIDVYHGLNDPVMANIVTFNDVSLASRRRRQINPYFNLNYIAKMEPLILRNGILAIKEKWDKLIKQNSDKPIVINYRHDTQLATFDIMSALAFGREIGKESGSLATNDLTVVDWIAATAVYVGVRIHFNLLLVFPFSMLIRRWIRLYDEFVRYSRDSVAKRKDLLVGTDLVEKPADMLQAFIDAEDPESKIKMSSVEVQAESVGMQLAGSETTSASLTWSLHLLTLYPEYLKRAQDEVRSQFSLEHLVTFAECRRSLPFLESFLYEMLRYSPITSGFMPRFSSTKSITLQGHYLPPQTDIAFNLIAMNYRADTWEKPEKFLPDRFLNNEASKRNLFAFSYGARSCIGRNLAWAEMMTILANLLKDYEFSLPKDAIYSPTNVDEYGNPLVMPSKCHIVFAPTHPDRDCRLIISKRYPIDLTP</sequence>
<dbReference type="Proteomes" id="UP000799429">
    <property type="component" value="Unassembled WGS sequence"/>
</dbReference>
<dbReference type="GO" id="GO:0020037">
    <property type="term" value="F:heme binding"/>
    <property type="evidence" value="ECO:0007669"/>
    <property type="project" value="InterPro"/>
</dbReference>
<keyword evidence="4 5" id="KW-0408">Iron</keyword>
<dbReference type="SUPFAM" id="SSF48264">
    <property type="entry name" value="Cytochrome P450"/>
    <property type="match status" value="1"/>
</dbReference>
<keyword evidence="5 6" id="KW-0349">Heme</keyword>
<dbReference type="Gene3D" id="1.10.630.10">
    <property type="entry name" value="Cytochrome P450"/>
    <property type="match status" value="1"/>
</dbReference>
<comment type="similarity">
    <text evidence="6">Belongs to the cytochrome P450 family.</text>
</comment>
<comment type="caution">
    <text evidence="8">The sequence shown here is derived from an EMBL/GenBank/DDBJ whole genome shotgun (WGS) entry which is preliminary data.</text>
</comment>
<evidence type="ECO:0000256" key="6">
    <source>
        <dbReference type="RuleBase" id="RU000461"/>
    </source>
</evidence>
<evidence type="ECO:0000256" key="7">
    <source>
        <dbReference type="SAM" id="Phobius"/>
    </source>
</evidence>
<evidence type="ECO:0000256" key="2">
    <source>
        <dbReference type="ARBA" id="ARBA00022723"/>
    </source>
</evidence>
<dbReference type="EMBL" id="MU006109">
    <property type="protein sequence ID" value="KAF2835328.1"/>
    <property type="molecule type" value="Genomic_DNA"/>
</dbReference>
<feature type="binding site" description="axial binding residue" evidence="5">
    <location>
        <position position="459"/>
    </location>
    <ligand>
        <name>heme</name>
        <dbReference type="ChEBI" id="CHEBI:30413"/>
    </ligand>
    <ligandPart>
        <name>Fe</name>
        <dbReference type="ChEBI" id="CHEBI:18248"/>
    </ligandPart>
</feature>
<proteinExistence type="inferred from homology"/>
<dbReference type="InterPro" id="IPR050121">
    <property type="entry name" value="Cytochrome_P450_monoxygenase"/>
</dbReference>
<keyword evidence="9" id="KW-1185">Reference proteome</keyword>
<dbReference type="OrthoDB" id="1470350at2759"/>
<protein>
    <submittedName>
        <fullName evidence="8">Cytochrome P450 monooxygenase</fullName>
    </submittedName>
</protein>
<gene>
    <name evidence="8" type="ORF">M501DRAFT_441641</name>
</gene>
<dbReference type="GO" id="GO:0004497">
    <property type="term" value="F:monooxygenase activity"/>
    <property type="evidence" value="ECO:0007669"/>
    <property type="project" value="UniProtKB-KW"/>
</dbReference>